<dbReference type="PANTHER" id="PTHR23507">
    <property type="entry name" value="ZGC:174356"/>
    <property type="match status" value="1"/>
</dbReference>
<protein>
    <recommendedName>
        <fullName evidence="9">Major facilitator superfamily (MFS) profile domain-containing protein</fullName>
    </recommendedName>
</protein>
<sequence>MVLPDGQINEETMELLQEFIHPHHEADETLAGEDDLNDEDEDFKQRAEARCKLPWYKRPSPVWFLASVGASAFAISATIAPRIELYTQLVCDIHKPNYTIGRGAEDYGMYSLYADTKERSRICAADPEVGAAVATLVMVYSAAMGVLGCLTTGWWTSLSDRVGRTNILGIGLLGVLYSDFNFISVATFSKYLPGTYWWFPLGALVEGMFGGPATLNAVVHAYVADIVEPHERARIFSLFYGLLFCGLAFGPTIGGLIVKFTGSPLSVFYLSTGVHTAYALGIWFIVPESLSAAQKRESRRAYEASVAKGKQDAIDSPILYRLKSIFGFLSPLSVLWSIPDGSNTSPNPLKSRKKDWSLILMALSYSFAILLMGSYSYKFQYTSKVFGWTSEQIGYWLSIVGVVRAVYLTLILPLVIKLFKPKPTPAVQLPATADEPLIRSRPSSPSPSRSPSRAPSRNPSHTPSITPQSTTQSIVFDLNLARVSVLIELIAFSALPMAMNPLVFTALSVVSCFGAGHAPAAQSVSLALYARRGGVESGKLLGAFGVLQVLSAQIMGPALFGMTYVKTISTMPGTIFYVSSAAVGISLILLLFVRIPEPFKDIEEREPQGARTPLLVHVQDETLVDPDADIPVIVVNAASPKVASSRDD</sequence>
<feature type="transmembrane region" description="Helical" evidence="6">
    <location>
        <begin position="235"/>
        <end position="260"/>
    </location>
</feature>
<feature type="transmembrane region" description="Helical" evidence="6">
    <location>
        <begin position="197"/>
        <end position="223"/>
    </location>
</feature>
<dbReference type="AlphaFoldDB" id="A0A4S4MYD5"/>
<keyword evidence="8" id="KW-1185">Reference proteome</keyword>
<evidence type="ECO:0000256" key="5">
    <source>
        <dbReference type="SAM" id="MobiDB-lite"/>
    </source>
</evidence>
<feature type="transmembrane region" description="Helical" evidence="6">
    <location>
        <begin position="356"/>
        <end position="375"/>
    </location>
</feature>
<organism evidence="7 8">
    <name type="scientific">Antrodiella citrinella</name>
    <dbReference type="NCBI Taxonomy" id="2447956"/>
    <lineage>
        <taxon>Eukaryota</taxon>
        <taxon>Fungi</taxon>
        <taxon>Dikarya</taxon>
        <taxon>Basidiomycota</taxon>
        <taxon>Agaricomycotina</taxon>
        <taxon>Agaricomycetes</taxon>
        <taxon>Polyporales</taxon>
        <taxon>Steccherinaceae</taxon>
        <taxon>Antrodiella</taxon>
    </lineage>
</organism>
<dbReference type="InterPro" id="IPR011701">
    <property type="entry name" value="MFS"/>
</dbReference>
<evidence type="ECO:0000256" key="2">
    <source>
        <dbReference type="ARBA" id="ARBA00022692"/>
    </source>
</evidence>
<feature type="transmembrane region" description="Helical" evidence="6">
    <location>
        <begin position="266"/>
        <end position="286"/>
    </location>
</feature>
<dbReference type="PANTHER" id="PTHR23507:SF1">
    <property type="entry name" value="FI18259P1-RELATED"/>
    <property type="match status" value="1"/>
</dbReference>
<evidence type="ECO:0000313" key="8">
    <source>
        <dbReference type="Proteomes" id="UP000308730"/>
    </source>
</evidence>
<feature type="transmembrane region" description="Helical" evidence="6">
    <location>
        <begin position="395"/>
        <end position="416"/>
    </location>
</feature>
<evidence type="ECO:0000313" key="7">
    <source>
        <dbReference type="EMBL" id="THH30371.1"/>
    </source>
</evidence>
<comment type="subcellular location">
    <subcellularLocation>
        <location evidence="1">Membrane</location>
        <topology evidence="1">Multi-pass membrane protein</topology>
    </subcellularLocation>
</comment>
<keyword evidence="3 6" id="KW-1133">Transmembrane helix</keyword>
<feature type="transmembrane region" description="Helical" evidence="6">
    <location>
        <begin position="62"/>
        <end position="80"/>
    </location>
</feature>
<feature type="transmembrane region" description="Helical" evidence="6">
    <location>
        <begin position="167"/>
        <end position="191"/>
    </location>
</feature>
<feature type="transmembrane region" description="Helical" evidence="6">
    <location>
        <begin position="574"/>
        <end position="593"/>
    </location>
</feature>
<dbReference type="Proteomes" id="UP000308730">
    <property type="component" value="Unassembled WGS sequence"/>
</dbReference>
<dbReference type="InterPro" id="IPR036259">
    <property type="entry name" value="MFS_trans_sf"/>
</dbReference>
<dbReference type="EMBL" id="SGPM01000084">
    <property type="protein sequence ID" value="THH30371.1"/>
    <property type="molecule type" value="Genomic_DNA"/>
</dbReference>
<reference evidence="7 8" key="1">
    <citation type="submission" date="2019-02" db="EMBL/GenBank/DDBJ databases">
        <title>Genome sequencing of the rare red list fungi Antrodiella citrinella (Flaviporus citrinellus).</title>
        <authorList>
            <person name="Buettner E."/>
            <person name="Kellner H."/>
        </authorList>
    </citation>
    <scope>NUCLEOTIDE SEQUENCE [LARGE SCALE GENOMIC DNA]</scope>
    <source>
        <strain evidence="7 8">DSM 108506</strain>
    </source>
</reference>
<feature type="region of interest" description="Disordered" evidence="5">
    <location>
        <begin position="436"/>
        <end position="468"/>
    </location>
</feature>
<dbReference type="Gene3D" id="1.20.1250.20">
    <property type="entry name" value="MFS general substrate transporter like domains"/>
    <property type="match status" value="1"/>
</dbReference>
<evidence type="ECO:0000256" key="6">
    <source>
        <dbReference type="SAM" id="Phobius"/>
    </source>
</evidence>
<evidence type="ECO:0000256" key="4">
    <source>
        <dbReference type="ARBA" id="ARBA00023136"/>
    </source>
</evidence>
<keyword evidence="4 6" id="KW-0472">Membrane</keyword>
<evidence type="ECO:0008006" key="9">
    <source>
        <dbReference type="Google" id="ProtNLM"/>
    </source>
</evidence>
<name>A0A4S4MYD5_9APHY</name>
<keyword evidence="2 6" id="KW-0812">Transmembrane</keyword>
<evidence type="ECO:0000256" key="1">
    <source>
        <dbReference type="ARBA" id="ARBA00004141"/>
    </source>
</evidence>
<dbReference type="Pfam" id="PF07690">
    <property type="entry name" value="MFS_1"/>
    <property type="match status" value="1"/>
</dbReference>
<feature type="compositionally biased region" description="Low complexity" evidence="5">
    <location>
        <begin position="439"/>
        <end position="468"/>
    </location>
</feature>
<comment type="caution">
    <text evidence="7">The sequence shown here is derived from an EMBL/GenBank/DDBJ whole genome shotgun (WGS) entry which is preliminary data.</text>
</comment>
<dbReference type="SUPFAM" id="SSF103473">
    <property type="entry name" value="MFS general substrate transporter"/>
    <property type="match status" value="1"/>
</dbReference>
<evidence type="ECO:0000256" key="3">
    <source>
        <dbReference type="ARBA" id="ARBA00022989"/>
    </source>
</evidence>
<dbReference type="GO" id="GO:0016020">
    <property type="term" value="C:membrane"/>
    <property type="evidence" value="ECO:0007669"/>
    <property type="project" value="UniProtKB-SubCell"/>
</dbReference>
<feature type="transmembrane region" description="Helical" evidence="6">
    <location>
        <begin position="129"/>
        <end position="155"/>
    </location>
</feature>
<feature type="transmembrane region" description="Helical" evidence="6">
    <location>
        <begin position="540"/>
        <end position="562"/>
    </location>
</feature>
<gene>
    <name evidence="7" type="ORF">EUX98_g3826</name>
</gene>
<dbReference type="GO" id="GO:0022857">
    <property type="term" value="F:transmembrane transporter activity"/>
    <property type="evidence" value="ECO:0007669"/>
    <property type="project" value="InterPro"/>
</dbReference>
<proteinExistence type="predicted"/>
<dbReference type="OrthoDB" id="3026777at2759"/>
<accession>A0A4S4MYD5</accession>